<dbReference type="AlphaFoldDB" id="A0AAW1VFY0"/>
<dbReference type="Proteomes" id="UP001431783">
    <property type="component" value="Unassembled WGS sequence"/>
</dbReference>
<comment type="caution">
    <text evidence="2">The sequence shown here is derived from an EMBL/GenBank/DDBJ whole genome shotgun (WGS) entry which is preliminary data.</text>
</comment>
<name>A0AAW1VFY0_9CUCU</name>
<organism evidence="2 3">
    <name type="scientific">Henosepilachna vigintioctopunctata</name>
    <dbReference type="NCBI Taxonomy" id="420089"/>
    <lineage>
        <taxon>Eukaryota</taxon>
        <taxon>Metazoa</taxon>
        <taxon>Ecdysozoa</taxon>
        <taxon>Arthropoda</taxon>
        <taxon>Hexapoda</taxon>
        <taxon>Insecta</taxon>
        <taxon>Pterygota</taxon>
        <taxon>Neoptera</taxon>
        <taxon>Endopterygota</taxon>
        <taxon>Coleoptera</taxon>
        <taxon>Polyphaga</taxon>
        <taxon>Cucujiformia</taxon>
        <taxon>Coccinelloidea</taxon>
        <taxon>Coccinellidae</taxon>
        <taxon>Epilachninae</taxon>
        <taxon>Epilachnini</taxon>
        <taxon>Henosepilachna</taxon>
    </lineage>
</organism>
<sequence>MSITHPNNPHSDSCHQTEMVSTNNLNMAMRVQENMNPCASHKSHICNQNVYIQNKCQNETSNYSCNRGSNIYQPLRSLTYHSCASNNKSASPSMTALSPMELDPVQHGKT</sequence>
<accession>A0AAW1VFY0</accession>
<evidence type="ECO:0000313" key="3">
    <source>
        <dbReference type="Proteomes" id="UP001431783"/>
    </source>
</evidence>
<evidence type="ECO:0000313" key="2">
    <source>
        <dbReference type="EMBL" id="KAK9890987.1"/>
    </source>
</evidence>
<dbReference type="EMBL" id="JARQZJ010000127">
    <property type="protein sequence ID" value="KAK9890987.1"/>
    <property type="molecule type" value="Genomic_DNA"/>
</dbReference>
<keyword evidence="3" id="KW-1185">Reference proteome</keyword>
<evidence type="ECO:0000256" key="1">
    <source>
        <dbReference type="SAM" id="MobiDB-lite"/>
    </source>
</evidence>
<feature type="compositionally biased region" description="Polar residues" evidence="1">
    <location>
        <begin position="86"/>
        <end position="96"/>
    </location>
</feature>
<reference evidence="2 3" key="1">
    <citation type="submission" date="2023-03" db="EMBL/GenBank/DDBJ databases">
        <title>Genome insight into feeding habits of ladybird beetles.</title>
        <authorList>
            <person name="Li H.-S."/>
            <person name="Huang Y.-H."/>
            <person name="Pang H."/>
        </authorList>
    </citation>
    <scope>NUCLEOTIDE SEQUENCE [LARGE SCALE GENOMIC DNA]</scope>
    <source>
        <strain evidence="2">SYSU_2023b</strain>
        <tissue evidence="2">Whole body</tissue>
    </source>
</reference>
<proteinExistence type="predicted"/>
<gene>
    <name evidence="2" type="ORF">WA026_013325</name>
</gene>
<protein>
    <submittedName>
        <fullName evidence="2">Uncharacterized protein</fullName>
    </submittedName>
</protein>
<feature type="region of interest" description="Disordered" evidence="1">
    <location>
        <begin position="86"/>
        <end position="110"/>
    </location>
</feature>